<feature type="compositionally biased region" description="Basic and acidic residues" evidence="1">
    <location>
        <begin position="44"/>
        <end position="53"/>
    </location>
</feature>
<evidence type="ECO:0000256" key="1">
    <source>
        <dbReference type="SAM" id="MobiDB-lite"/>
    </source>
</evidence>
<feature type="region of interest" description="Disordered" evidence="1">
    <location>
        <begin position="44"/>
        <end position="70"/>
    </location>
</feature>
<dbReference type="Proteomes" id="UP000466632">
    <property type="component" value="Chromosome"/>
</dbReference>
<keyword evidence="3" id="KW-1185">Reference proteome</keyword>
<sequence length="70" mass="7130">MSIVAFDPPVLITETTCVALPTALANQGAPAAALIGARASDAKSAHAEADSKASSRRMTSIVEPARPKVK</sequence>
<protein>
    <submittedName>
        <fullName evidence="2">Uncharacterized protein</fullName>
    </submittedName>
</protein>
<evidence type="ECO:0000313" key="3">
    <source>
        <dbReference type="Proteomes" id="UP000466632"/>
    </source>
</evidence>
<name>A0A7I7P4W6_9MYCO</name>
<proteinExistence type="predicted"/>
<reference evidence="2 3" key="1">
    <citation type="journal article" date="2019" name="Emerg. Microbes Infect.">
        <title>Comprehensive subspecies identification of 175 nontuberculous mycobacteria species based on 7547 genomic profiles.</title>
        <authorList>
            <person name="Matsumoto Y."/>
            <person name="Kinjo T."/>
            <person name="Motooka D."/>
            <person name="Nabeya D."/>
            <person name="Jung N."/>
            <person name="Uechi K."/>
            <person name="Horii T."/>
            <person name="Iida T."/>
            <person name="Fujita J."/>
            <person name="Nakamura S."/>
        </authorList>
    </citation>
    <scope>NUCLEOTIDE SEQUENCE [LARGE SCALE GENOMIC DNA]</scope>
    <source>
        <strain evidence="2 3">JCM 16018</strain>
    </source>
</reference>
<dbReference type="KEGG" id="mseo:MSEO_44050"/>
<dbReference type="AlphaFoldDB" id="A0A7I7P4W6"/>
<organism evidence="2 3">
    <name type="scientific">Mycobacterium seoulense</name>
    <dbReference type="NCBI Taxonomy" id="386911"/>
    <lineage>
        <taxon>Bacteria</taxon>
        <taxon>Bacillati</taxon>
        <taxon>Actinomycetota</taxon>
        <taxon>Actinomycetes</taxon>
        <taxon>Mycobacteriales</taxon>
        <taxon>Mycobacteriaceae</taxon>
        <taxon>Mycobacterium</taxon>
    </lineage>
</organism>
<gene>
    <name evidence="2" type="ORF">MSEO_44050</name>
</gene>
<evidence type="ECO:0000313" key="2">
    <source>
        <dbReference type="EMBL" id="BBY03906.1"/>
    </source>
</evidence>
<accession>A0A7I7P4W6</accession>
<dbReference type="EMBL" id="AP022582">
    <property type="protein sequence ID" value="BBY03906.1"/>
    <property type="molecule type" value="Genomic_DNA"/>
</dbReference>